<evidence type="ECO:0000313" key="2">
    <source>
        <dbReference type="EMBL" id="CAK9150566.1"/>
    </source>
</evidence>
<sequence>MEGHDGVAVAKLVDLIALDIPATASLEDTKEQGGSQSSDNTYNQHNLNVNERKTKAELVKWV</sequence>
<protein>
    <submittedName>
        <fullName evidence="2">Uncharacterized protein</fullName>
    </submittedName>
</protein>
<feature type="region of interest" description="Disordered" evidence="1">
    <location>
        <begin position="25"/>
        <end position="50"/>
    </location>
</feature>
<proteinExistence type="predicted"/>
<dbReference type="Proteomes" id="UP001642360">
    <property type="component" value="Unassembled WGS sequence"/>
</dbReference>
<keyword evidence="3" id="KW-1185">Reference proteome</keyword>
<feature type="compositionally biased region" description="Polar residues" evidence="1">
    <location>
        <begin position="32"/>
        <end position="49"/>
    </location>
</feature>
<comment type="caution">
    <text evidence="2">The sequence shown here is derived from an EMBL/GenBank/DDBJ whole genome shotgun (WGS) entry which is preliminary data.</text>
</comment>
<dbReference type="AlphaFoldDB" id="A0ABC8S2S9"/>
<gene>
    <name evidence="2" type="ORF">ILEXP_LOCUS18722</name>
</gene>
<accession>A0ABC8S2S9</accession>
<organism evidence="2 3">
    <name type="scientific">Ilex paraguariensis</name>
    <name type="common">yerba mate</name>
    <dbReference type="NCBI Taxonomy" id="185542"/>
    <lineage>
        <taxon>Eukaryota</taxon>
        <taxon>Viridiplantae</taxon>
        <taxon>Streptophyta</taxon>
        <taxon>Embryophyta</taxon>
        <taxon>Tracheophyta</taxon>
        <taxon>Spermatophyta</taxon>
        <taxon>Magnoliopsida</taxon>
        <taxon>eudicotyledons</taxon>
        <taxon>Gunneridae</taxon>
        <taxon>Pentapetalae</taxon>
        <taxon>asterids</taxon>
        <taxon>campanulids</taxon>
        <taxon>Aquifoliales</taxon>
        <taxon>Aquifoliaceae</taxon>
        <taxon>Ilex</taxon>
    </lineage>
</organism>
<evidence type="ECO:0000313" key="3">
    <source>
        <dbReference type="Proteomes" id="UP001642360"/>
    </source>
</evidence>
<name>A0ABC8S2S9_9AQUA</name>
<dbReference type="EMBL" id="CAUOFW020002054">
    <property type="protein sequence ID" value="CAK9150566.1"/>
    <property type="molecule type" value="Genomic_DNA"/>
</dbReference>
<reference evidence="2 3" key="1">
    <citation type="submission" date="2024-02" db="EMBL/GenBank/DDBJ databases">
        <authorList>
            <person name="Vignale AGUSTIN F."/>
            <person name="Sosa J E."/>
            <person name="Modenutti C."/>
        </authorList>
    </citation>
    <scope>NUCLEOTIDE SEQUENCE [LARGE SCALE GENOMIC DNA]</scope>
</reference>
<evidence type="ECO:0000256" key="1">
    <source>
        <dbReference type="SAM" id="MobiDB-lite"/>
    </source>
</evidence>